<dbReference type="WBParaSite" id="Pan_g21373.t1">
    <property type="protein sequence ID" value="Pan_g21373.t1"/>
    <property type="gene ID" value="Pan_g21373"/>
</dbReference>
<organism evidence="2 3">
    <name type="scientific">Panagrellus redivivus</name>
    <name type="common">Microworm</name>
    <dbReference type="NCBI Taxonomy" id="6233"/>
    <lineage>
        <taxon>Eukaryota</taxon>
        <taxon>Metazoa</taxon>
        <taxon>Ecdysozoa</taxon>
        <taxon>Nematoda</taxon>
        <taxon>Chromadorea</taxon>
        <taxon>Rhabditida</taxon>
        <taxon>Tylenchina</taxon>
        <taxon>Panagrolaimomorpha</taxon>
        <taxon>Panagrolaimoidea</taxon>
        <taxon>Panagrolaimidae</taxon>
        <taxon>Panagrellus</taxon>
    </lineage>
</organism>
<evidence type="ECO:0000313" key="2">
    <source>
        <dbReference type="Proteomes" id="UP000492821"/>
    </source>
</evidence>
<evidence type="ECO:0000313" key="3">
    <source>
        <dbReference type="WBParaSite" id="Pan_g21373.t1"/>
    </source>
</evidence>
<reference evidence="2" key="1">
    <citation type="journal article" date="2013" name="Genetics">
        <title>The draft genome and transcriptome of Panagrellus redivivus are shaped by the harsh demands of a free-living lifestyle.</title>
        <authorList>
            <person name="Srinivasan J."/>
            <person name="Dillman A.R."/>
            <person name="Macchietto M.G."/>
            <person name="Heikkinen L."/>
            <person name="Lakso M."/>
            <person name="Fracchia K.M."/>
            <person name="Antoshechkin I."/>
            <person name="Mortazavi A."/>
            <person name="Wong G."/>
            <person name="Sternberg P.W."/>
        </authorList>
    </citation>
    <scope>NUCLEOTIDE SEQUENCE [LARGE SCALE GENOMIC DNA]</scope>
    <source>
        <strain evidence="2">MT8872</strain>
    </source>
</reference>
<dbReference type="InterPro" id="IPR001810">
    <property type="entry name" value="F-box_dom"/>
</dbReference>
<name>A0A7E4VI02_PANRE</name>
<feature type="domain" description="F-box" evidence="1">
    <location>
        <begin position="59"/>
        <end position="106"/>
    </location>
</feature>
<dbReference type="Proteomes" id="UP000492821">
    <property type="component" value="Unassembled WGS sequence"/>
</dbReference>
<reference evidence="3" key="2">
    <citation type="submission" date="2020-10" db="UniProtKB">
        <authorList>
            <consortium name="WormBaseParasite"/>
        </authorList>
    </citation>
    <scope>IDENTIFICATION</scope>
</reference>
<evidence type="ECO:0000259" key="1">
    <source>
        <dbReference type="PROSITE" id="PS50181"/>
    </source>
</evidence>
<dbReference type="AlphaFoldDB" id="A0A7E4VI02"/>
<accession>A0A7E4VI02</accession>
<keyword evidence="2" id="KW-1185">Reference proteome</keyword>
<sequence length="420" mass="47004">MGKAPVPFTPTFKPTNAPIFMRRSILTTHFHGYIATFEHPVVVIHQDKLANMSLSQFDPTRLDILPDLALLHLAEFLDFDDQINLMEACPRANIVIGRTFNKFTHIQLSDEPIDTFLKAETKQVPSVVEVLQSNCNSEAASSPQVLRDERLFFSPVHIDKVLQLCVNLRSVVLAVKLSGTKPPMPLPSQSAAGCSLFDTSLYSRGGVIAQFFNEFPPERLEKLESVCLNVDLIVECFSELAVPCPTEDLRYAVHYLADKPFQTFIQIGFCANEIRPEDHDTNCMLLGAMHTIAYEMNHYNCKTEIDVGDDELYCDLTVELGNLEYSFAFFYYNPDFCEPGPSSAAGGAIEAPEDAMEIDFDFHPDDPIEAFIVTERDAPPGIDINDIDFQLFEKHHSQLGNILNAPFSQKIEPSTGPGYL</sequence>
<protein>
    <submittedName>
        <fullName evidence="3">F-box domain-containing protein</fullName>
    </submittedName>
</protein>
<proteinExistence type="predicted"/>
<dbReference type="PROSITE" id="PS50181">
    <property type="entry name" value="FBOX"/>
    <property type="match status" value="1"/>
</dbReference>